<dbReference type="GO" id="GO:0000149">
    <property type="term" value="F:SNARE binding"/>
    <property type="evidence" value="ECO:0007669"/>
    <property type="project" value="TreeGrafter"/>
</dbReference>
<dbReference type="AlphaFoldDB" id="A0A1X0RQY9"/>
<dbReference type="VEuPathDB" id="FungiDB:BCV72DRAFT_211520"/>
<dbReference type="GO" id="GO:0005085">
    <property type="term" value="F:guanyl-nucleotide exchange factor activity"/>
    <property type="evidence" value="ECO:0007669"/>
    <property type="project" value="TreeGrafter"/>
</dbReference>
<evidence type="ECO:0000259" key="3">
    <source>
        <dbReference type="PROSITE" id="PS51205"/>
    </source>
</evidence>
<dbReference type="InterPro" id="IPR003123">
    <property type="entry name" value="VPS9"/>
</dbReference>
<feature type="domain" description="VPS9" evidence="3">
    <location>
        <begin position="271"/>
        <end position="422"/>
    </location>
</feature>
<name>A0A1X0RQY9_RHIZD</name>
<dbReference type="SUPFAM" id="SSF109993">
    <property type="entry name" value="VPS9 domain"/>
    <property type="match status" value="1"/>
</dbReference>
<dbReference type="GO" id="GO:0005886">
    <property type="term" value="C:plasma membrane"/>
    <property type="evidence" value="ECO:0007669"/>
    <property type="project" value="TreeGrafter"/>
</dbReference>
<dbReference type="InterPro" id="IPR051248">
    <property type="entry name" value="UPF0507/Ank_repeat_27"/>
</dbReference>
<protein>
    <recommendedName>
        <fullName evidence="3">VPS9 domain-containing protein</fullName>
    </recommendedName>
</protein>
<dbReference type="GO" id="GO:0045022">
    <property type="term" value="P:early endosome to late endosome transport"/>
    <property type="evidence" value="ECO:0007669"/>
    <property type="project" value="TreeGrafter"/>
</dbReference>
<evidence type="ECO:0000313" key="5">
    <source>
        <dbReference type="Proteomes" id="UP000242381"/>
    </source>
</evidence>
<dbReference type="InterPro" id="IPR037191">
    <property type="entry name" value="VPS9_dom_sf"/>
</dbReference>
<gene>
    <name evidence="4" type="ORF">BCV71DRAFT_229280</name>
</gene>
<dbReference type="PANTHER" id="PTHR24170:SF1">
    <property type="entry name" value="DOMAIN PROTEIN, PUTATIVE (AFU_ORTHOLOGUE AFUA_1G09870)-RELATED"/>
    <property type="match status" value="1"/>
</dbReference>
<feature type="compositionally biased region" description="Low complexity" evidence="2">
    <location>
        <begin position="511"/>
        <end position="528"/>
    </location>
</feature>
<dbReference type="PROSITE" id="PS51205">
    <property type="entry name" value="VPS9"/>
    <property type="match status" value="1"/>
</dbReference>
<feature type="region of interest" description="Disordered" evidence="2">
    <location>
        <begin position="511"/>
        <end position="534"/>
    </location>
</feature>
<dbReference type="EMBL" id="KV921472">
    <property type="protein sequence ID" value="ORE14435.1"/>
    <property type="molecule type" value="Genomic_DNA"/>
</dbReference>
<evidence type="ECO:0000256" key="1">
    <source>
        <dbReference type="ARBA" id="ARBA00007428"/>
    </source>
</evidence>
<sequence>MALPFLYKTSVKKKKESLDSTLELLYKKEQDNVLEPEEMDENFFYKHITTHFHSLFCESSIICVPHSKSIRGLVLTKDIIEAHCFQPSPYFCGQFIATKQKQKIIALDFPVITTILGFKEQRTVHVMAEETVYLKNKKIRVFCIDRLLEGEAPKYYHKSAITIPPVRNAKTDLEFLNMFPENMEALYELQSAVQEFIDSYVYIKGYNKNTVERIQHMYMKTYRTILQKNKLLQDSCRTPSEHDQFLELVENVVMSFLHKKIWVQTLQPLLQSQDSYLDSVCFAYSHVVLSQYSLRYPLSEMHVSCFQNAICEFQKIDTQAATPLEKLAVLKSTLDLISAAVHDYVTHFGHSTSDTSVTSDEMIPLLAFIIVQSHVPRMASLIYYMQHYRLARMIEGSVYSFVLATLKSACEFLKDDPLSLYDIATATQRTRSTSFHHKPKSAPLLQSSSYYHHRKAQSADFDIDSSNNSRNSRQHILRPHIVLPHRSTSHEHHRKSLEIPNDWLIYNSPSSSNTTYSSSHSNNSNTSPKPHLGLSRPMISTTFPSISNSTPLYQTSKLGRSLSASPVIKRQQPPEIIHVPDRISVDPTKRPASICIDTRSIHSIEKGEDEELMGDFLKGLSKLDGNVVGERTGSIKVFNRIPSL</sequence>
<evidence type="ECO:0000313" key="4">
    <source>
        <dbReference type="EMBL" id="ORE14435.1"/>
    </source>
</evidence>
<comment type="similarity">
    <text evidence="1">Belongs to the UPF0507 family.</text>
</comment>
<dbReference type="Gene3D" id="1.20.1050.80">
    <property type="entry name" value="VPS9 domain"/>
    <property type="match status" value="1"/>
</dbReference>
<organism evidence="4 5">
    <name type="scientific">Rhizopus microsporus</name>
    <dbReference type="NCBI Taxonomy" id="58291"/>
    <lineage>
        <taxon>Eukaryota</taxon>
        <taxon>Fungi</taxon>
        <taxon>Fungi incertae sedis</taxon>
        <taxon>Mucoromycota</taxon>
        <taxon>Mucoromycotina</taxon>
        <taxon>Mucoromycetes</taxon>
        <taxon>Mucorales</taxon>
        <taxon>Mucorineae</taxon>
        <taxon>Rhizopodaceae</taxon>
        <taxon>Rhizopus</taxon>
    </lineage>
</organism>
<dbReference type="Pfam" id="PF02204">
    <property type="entry name" value="VPS9"/>
    <property type="match status" value="1"/>
</dbReference>
<dbReference type="VEuPathDB" id="FungiDB:BCV72DRAFT_211581"/>
<dbReference type="GO" id="GO:0097422">
    <property type="term" value="C:tubular endosome"/>
    <property type="evidence" value="ECO:0007669"/>
    <property type="project" value="TreeGrafter"/>
</dbReference>
<dbReference type="Proteomes" id="UP000242381">
    <property type="component" value="Unassembled WGS sequence"/>
</dbReference>
<proteinExistence type="inferred from homology"/>
<accession>A0A1X0RQY9</accession>
<evidence type="ECO:0000256" key="2">
    <source>
        <dbReference type="SAM" id="MobiDB-lite"/>
    </source>
</evidence>
<dbReference type="OMA" id="ERIQHMY"/>
<reference evidence="4 5" key="1">
    <citation type="journal article" date="2016" name="Proc. Natl. Acad. Sci. U.S.A.">
        <title>Lipid metabolic changes in an early divergent fungus govern the establishment of a mutualistic symbiosis with endobacteria.</title>
        <authorList>
            <person name="Lastovetsky O.A."/>
            <person name="Gaspar M.L."/>
            <person name="Mondo S.J."/>
            <person name="LaButti K.M."/>
            <person name="Sandor L."/>
            <person name="Grigoriev I.V."/>
            <person name="Henry S.A."/>
            <person name="Pawlowska T.E."/>
        </authorList>
    </citation>
    <scope>NUCLEOTIDE SEQUENCE [LARGE SCALE GENOMIC DNA]</scope>
    <source>
        <strain evidence="4 5">ATCC 11559</strain>
    </source>
</reference>
<dbReference type="GO" id="GO:0005770">
    <property type="term" value="C:late endosome"/>
    <property type="evidence" value="ECO:0007669"/>
    <property type="project" value="TreeGrafter"/>
</dbReference>
<dbReference type="GO" id="GO:0005769">
    <property type="term" value="C:early endosome"/>
    <property type="evidence" value="ECO:0007669"/>
    <property type="project" value="TreeGrafter"/>
</dbReference>
<dbReference type="PANTHER" id="PTHR24170">
    <property type="entry name" value="ANKYRIN REPEAT DOMAIN-CONTAINING PROTEIN 27"/>
    <property type="match status" value="1"/>
</dbReference>
<dbReference type="GO" id="GO:0030133">
    <property type="term" value="C:transport vesicle"/>
    <property type="evidence" value="ECO:0007669"/>
    <property type="project" value="TreeGrafter"/>
</dbReference>